<feature type="transmembrane region" description="Helical" evidence="1">
    <location>
        <begin position="101"/>
        <end position="122"/>
    </location>
</feature>
<evidence type="ECO:0000256" key="1">
    <source>
        <dbReference type="SAM" id="Phobius"/>
    </source>
</evidence>
<dbReference type="EMBL" id="GL732550">
    <property type="protein sequence ID" value="EFX79766.1"/>
    <property type="molecule type" value="Genomic_DNA"/>
</dbReference>
<dbReference type="PANTHER" id="PTHR21177:SF7">
    <property type="entry name" value="GH11627P"/>
    <property type="match status" value="1"/>
</dbReference>
<keyword evidence="1" id="KW-1133">Transmembrane helix</keyword>
<evidence type="ECO:0000313" key="4">
    <source>
        <dbReference type="Proteomes" id="UP000000305"/>
    </source>
</evidence>
<keyword evidence="1" id="KW-0472">Membrane</keyword>
<evidence type="ECO:0000313" key="3">
    <source>
        <dbReference type="EMBL" id="EFX79766.1"/>
    </source>
</evidence>
<dbReference type="KEGG" id="dpx:DAPPUDRAFT_319198"/>
<sequence length="372" mass="41165">MFGNVSPAVVLLFKISIIGYCCFGDQQSFSERQVNRPWIQELLTQEKSRNLTSATTNPDGYLKSQNVQLSRIPTDDVSLQVFRFAGNKSLQRKSKSNARTILLVPKFVIAVGAIAAAIAVAVTSHGKHTKLEEIDIDFRLLNILTPINDLPMPVTGVDFPSDGCGDNSVRFNGTCFPVLHKGPCHRIEWVTIDPITLQGRCTPRLCGRERVLVVRDGLCHDIYDPGECQGGRRLYYTAYGDPICDCPIGQYPFPHPHDNCVPLFTQGPCQDGYVVSINQDGRLGCTPAECESIDGKDFLQQLVLANKACYVLGSRGPCSTTSQLLGYDIFKRRLQPNMNRRDLLPVVRPGVKTNCEGNAVFIAITGQCRPRF</sequence>
<organism evidence="3 4">
    <name type="scientific">Daphnia pulex</name>
    <name type="common">Water flea</name>
    <dbReference type="NCBI Taxonomy" id="6669"/>
    <lineage>
        <taxon>Eukaryota</taxon>
        <taxon>Metazoa</taxon>
        <taxon>Ecdysozoa</taxon>
        <taxon>Arthropoda</taxon>
        <taxon>Crustacea</taxon>
        <taxon>Branchiopoda</taxon>
        <taxon>Diplostraca</taxon>
        <taxon>Cladocera</taxon>
        <taxon>Anomopoda</taxon>
        <taxon>Daphniidae</taxon>
        <taxon>Daphnia</taxon>
    </lineage>
</organism>
<accession>E9GKZ6</accession>
<feature type="domain" description="DUF4789" evidence="2">
    <location>
        <begin position="227"/>
        <end position="318"/>
    </location>
</feature>
<dbReference type="Proteomes" id="UP000000305">
    <property type="component" value="Unassembled WGS sequence"/>
</dbReference>
<dbReference type="AlphaFoldDB" id="E9GKZ6"/>
<feature type="transmembrane region" description="Helical" evidence="1">
    <location>
        <begin position="6"/>
        <end position="23"/>
    </location>
</feature>
<dbReference type="Pfam" id="PF16033">
    <property type="entry name" value="DUF4789"/>
    <property type="match status" value="1"/>
</dbReference>
<gene>
    <name evidence="3" type="ORF">DAPPUDRAFT_319198</name>
</gene>
<proteinExistence type="predicted"/>
<dbReference type="PhylomeDB" id="E9GKZ6"/>
<dbReference type="OrthoDB" id="6347202at2759"/>
<keyword evidence="4" id="KW-1185">Reference proteome</keyword>
<dbReference type="eggNOG" id="ENOG502T0G8">
    <property type="taxonomic scope" value="Eukaryota"/>
</dbReference>
<evidence type="ECO:0000259" key="2">
    <source>
        <dbReference type="Pfam" id="PF16033"/>
    </source>
</evidence>
<dbReference type="InParanoid" id="E9GKZ6"/>
<keyword evidence="1" id="KW-0812">Transmembrane</keyword>
<name>E9GKZ6_DAPPU</name>
<protein>
    <recommendedName>
        <fullName evidence="2">DUF4789 domain-containing protein</fullName>
    </recommendedName>
</protein>
<dbReference type="PANTHER" id="PTHR21177">
    <property type="entry name" value="IP06524P-RELATED"/>
    <property type="match status" value="1"/>
</dbReference>
<dbReference type="HOGENOM" id="CLU_744455_0_0_1"/>
<dbReference type="InterPro" id="IPR031993">
    <property type="entry name" value="DUF4789"/>
</dbReference>
<reference evidence="3 4" key="1">
    <citation type="journal article" date="2011" name="Science">
        <title>The ecoresponsive genome of Daphnia pulex.</title>
        <authorList>
            <person name="Colbourne J.K."/>
            <person name="Pfrender M.E."/>
            <person name="Gilbert D."/>
            <person name="Thomas W.K."/>
            <person name="Tucker A."/>
            <person name="Oakley T.H."/>
            <person name="Tokishita S."/>
            <person name="Aerts A."/>
            <person name="Arnold G.J."/>
            <person name="Basu M.K."/>
            <person name="Bauer D.J."/>
            <person name="Caceres C.E."/>
            <person name="Carmel L."/>
            <person name="Casola C."/>
            <person name="Choi J.H."/>
            <person name="Detter J.C."/>
            <person name="Dong Q."/>
            <person name="Dusheyko S."/>
            <person name="Eads B.D."/>
            <person name="Frohlich T."/>
            <person name="Geiler-Samerotte K.A."/>
            <person name="Gerlach D."/>
            <person name="Hatcher P."/>
            <person name="Jogdeo S."/>
            <person name="Krijgsveld J."/>
            <person name="Kriventseva E.V."/>
            <person name="Kultz D."/>
            <person name="Laforsch C."/>
            <person name="Lindquist E."/>
            <person name="Lopez J."/>
            <person name="Manak J.R."/>
            <person name="Muller J."/>
            <person name="Pangilinan J."/>
            <person name="Patwardhan R.P."/>
            <person name="Pitluck S."/>
            <person name="Pritham E.J."/>
            <person name="Rechtsteiner A."/>
            <person name="Rho M."/>
            <person name="Rogozin I.B."/>
            <person name="Sakarya O."/>
            <person name="Salamov A."/>
            <person name="Schaack S."/>
            <person name="Shapiro H."/>
            <person name="Shiga Y."/>
            <person name="Skalitzky C."/>
            <person name="Smith Z."/>
            <person name="Souvorov A."/>
            <person name="Sung W."/>
            <person name="Tang Z."/>
            <person name="Tsuchiya D."/>
            <person name="Tu H."/>
            <person name="Vos H."/>
            <person name="Wang M."/>
            <person name="Wolf Y.I."/>
            <person name="Yamagata H."/>
            <person name="Yamada T."/>
            <person name="Ye Y."/>
            <person name="Shaw J.R."/>
            <person name="Andrews J."/>
            <person name="Crease T.J."/>
            <person name="Tang H."/>
            <person name="Lucas S.M."/>
            <person name="Robertson H.M."/>
            <person name="Bork P."/>
            <person name="Koonin E.V."/>
            <person name="Zdobnov E.M."/>
            <person name="Grigoriev I.V."/>
            <person name="Lynch M."/>
            <person name="Boore J.L."/>
        </authorList>
    </citation>
    <scope>NUCLEOTIDE SEQUENCE [LARGE SCALE GENOMIC DNA]</scope>
</reference>